<evidence type="ECO:0000313" key="3">
    <source>
        <dbReference type="Proteomes" id="UP001159363"/>
    </source>
</evidence>
<reference evidence="2 3" key="1">
    <citation type="submission" date="2023-02" db="EMBL/GenBank/DDBJ databases">
        <title>LHISI_Scaffold_Assembly.</title>
        <authorList>
            <person name="Stuart O.P."/>
            <person name="Cleave R."/>
            <person name="Magrath M.J.L."/>
            <person name="Mikheyev A.S."/>
        </authorList>
    </citation>
    <scope>NUCLEOTIDE SEQUENCE [LARGE SCALE GENOMIC DNA]</scope>
    <source>
        <strain evidence="2">Daus_M_001</strain>
        <tissue evidence="2">Leg muscle</tissue>
    </source>
</reference>
<gene>
    <name evidence="2" type="ORF">PR048_020336</name>
</gene>
<dbReference type="Proteomes" id="UP001159363">
    <property type="component" value="Chromosome 6"/>
</dbReference>
<feature type="compositionally biased region" description="Polar residues" evidence="1">
    <location>
        <begin position="63"/>
        <end position="73"/>
    </location>
</feature>
<sequence>MKLRLFTENCAIPKAKDPSNERIKIYHSGIKRTPYEALFGIPQKNGLLDSCLPSDIAENIGTEEQLSNLTQNFDETDTENVDEANM</sequence>
<feature type="region of interest" description="Disordered" evidence="1">
    <location>
        <begin position="63"/>
        <end position="86"/>
    </location>
</feature>
<evidence type="ECO:0000256" key="1">
    <source>
        <dbReference type="SAM" id="MobiDB-lite"/>
    </source>
</evidence>
<comment type="caution">
    <text evidence="2">The sequence shown here is derived from an EMBL/GenBank/DDBJ whole genome shotgun (WGS) entry which is preliminary data.</text>
</comment>
<accession>A0ABQ9H6E1</accession>
<keyword evidence="3" id="KW-1185">Reference proteome</keyword>
<dbReference type="EMBL" id="JARBHB010000007">
    <property type="protein sequence ID" value="KAJ8879728.1"/>
    <property type="molecule type" value="Genomic_DNA"/>
</dbReference>
<evidence type="ECO:0000313" key="2">
    <source>
        <dbReference type="EMBL" id="KAJ8879728.1"/>
    </source>
</evidence>
<name>A0ABQ9H6E1_9NEOP</name>
<feature type="compositionally biased region" description="Acidic residues" evidence="1">
    <location>
        <begin position="74"/>
        <end position="86"/>
    </location>
</feature>
<protein>
    <submittedName>
        <fullName evidence="2">Uncharacterized protein</fullName>
    </submittedName>
</protein>
<proteinExistence type="predicted"/>
<organism evidence="2 3">
    <name type="scientific">Dryococelus australis</name>
    <dbReference type="NCBI Taxonomy" id="614101"/>
    <lineage>
        <taxon>Eukaryota</taxon>
        <taxon>Metazoa</taxon>
        <taxon>Ecdysozoa</taxon>
        <taxon>Arthropoda</taxon>
        <taxon>Hexapoda</taxon>
        <taxon>Insecta</taxon>
        <taxon>Pterygota</taxon>
        <taxon>Neoptera</taxon>
        <taxon>Polyneoptera</taxon>
        <taxon>Phasmatodea</taxon>
        <taxon>Verophasmatodea</taxon>
        <taxon>Anareolatae</taxon>
        <taxon>Phasmatidae</taxon>
        <taxon>Eurycanthinae</taxon>
        <taxon>Dryococelus</taxon>
    </lineage>
</organism>